<keyword evidence="3" id="KW-1185">Reference proteome</keyword>
<proteinExistence type="predicted"/>
<dbReference type="InterPro" id="IPR046112">
    <property type="entry name" value="DUF6049"/>
</dbReference>
<name>A0A2C9A0Z7_9MICO</name>
<protein>
    <submittedName>
        <fullName evidence="2">Uncharacterized protein</fullName>
    </submittedName>
</protein>
<evidence type="ECO:0000313" key="3">
    <source>
        <dbReference type="Proteomes" id="UP000219440"/>
    </source>
</evidence>
<evidence type="ECO:0000313" key="2">
    <source>
        <dbReference type="EMBL" id="SOE72451.1"/>
    </source>
</evidence>
<keyword evidence="1" id="KW-0472">Membrane</keyword>
<sequence>MSLRVLSVALAFGIGLVGIGVGAPRAAAVDPAAPVQVAIAVPIIVPESAGGLISADALTQYTSPLGTLTRQLDSIEGRPVVLGIDPRIIVSIRILGTAAPASASAWLARLEAAPNESFPLTYADSDITLASQAGSTVVLQPTGFDFAIDPALFTAPLTTIPPTPTGTPTPTAAATPTAPVVPPLPSSQDLESWQYSLTGIAWPVESTVTASDLPIISSSGFSTMILSSANLDRTPGSGAVADVTGTRSLVADATASASFRSAVQSFTVADWQANTAAMSSAISTAGQDQSGSTATVVITLDRNALDSGNRLADTITAVQGNPRVRIVGFTELLGVDASPATVIDQPHSPDQLALMRQLLEAQTAEAQFAAIAEDPLAITSARRLDLLALQSSGWRSNPAGWPVIVTSDLVVSTELRSAVQVASTGDFNFLAAAAPLPIAVANNLDQPVTVYVTVRPDTGLLTVGDTRIELEIEPNSQASAMIPAQAVSNGVVGVTVSLSSASGVPIGESSRARINVQAGWETPIVIVIASLVVAVFGGGLVRNILRLRKAAAAKGSGA</sequence>
<dbReference type="OrthoDB" id="4985746at2"/>
<feature type="transmembrane region" description="Helical" evidence="1">
    <location>
        <begin position="524"/>
        <end position="545"/>
    </location>
</feature>
<dbReference type="Proteomes" id="UP000219440">
    <property type="component" value="Unassembled WGS sequence"/>
</dbReference>
<reference evidence="2 3" key="1">
    <citation type="submission" date="2017-09" db="EMBL/GenBank/DDBJ databases">
        <authorList>
            <person name="Ehlers B."/>
            <person name="Leendertz F.H."/>
        </authorList>
    </citation>
    <scope>NUCLEOTIDE SEQUENCE [LARGE SCALE GENOMIC DNA]</scope>
    <source>
        <strain evidence="2 3">CGMCC 1.05381</strain>
    </source>
</reference>
<organism evidence="2 3">
    <name type="scientific">Salinibacterium xinjiangense</name>
    <dbReference type="NCBI Taxonomy" id="386302"/>
    <lineage>
        <taxon>Bacteria</taxon>
        <taxon>Bacillati</taxon>
        <taxon>Actinomycetota</taxon>
        <taxon>Actinomycetes</taxon>
        <taxon>Micrococcales</taxon>
        <taxon>Microbacteriaceae</taxon>
        <taxon>Salinibacterium</taxon>
    </lineage>
</organism>
<accession>A0A2C9A0Z7</accession>
<keyword evidence="1" id="KW-0812">Transmembrane</keyword>
<dbReference type="RefSeq" id="WP_143544725.1">
    <property type="nucleotide sequence ID" value="NZ_BMLC01000004.1"/>
</dbReference>
<gene>
    <name evidence="2" type="ORF">SAMN06296378_2501</name>
</gene>
<evidence type="ECO:0000256" key="1">
    <source>
        <dbReference type="SAM" id="Phobius"/>
    </source>
</evidence>
<dbReference type="AlphaFoldDB" id="A0A2C9A0Z7"/>
<dbReference type="Pfam" id="PF19516">
    <property type="entry name" value="DUF6049"/>
    <property type="match status" value="1"/>
</dbReference>
<keyword evidence="1" id="KW-1133">Transmembrane helix</keyword>
<dbReference type="EMBL" id="OCST01000005">
    <property type="protein sequence ID" value="SOE72451.1"/>
    <property type="molecule type" value="Genomic_DNA"/>
</dbReference>